<sequence>MRCGGTARRAFERYAAARANAGVAWVAGRCRYLVRRRDGAAARRTIGHARRRAEAARGGIDERRDAAHDGCACNQLRRAASRVPHYACVRRAPHAAAAGARLCAASRAHHPPRAVRARPRASVQAGCAFCRTIR</sequence>
<dbReference type="EMBL" id="CP000545">
    <property type="protein sequence ID" value="ABN00417.2"/>
    <property type="molecule type" value="Genomic_DNA"/>
</dbReference>
<gene>
    <name evidence="1" type="ordered locus">BMA10229_1135</name>
</gene>
<organism evidence="1 2">
    <name type="scientific">Burkholderia mallei (strain NCTC 10229)</name>
    <dbReference type="NCBI Taxonomy" id="412022"/>
    <lineage>
        <taxon>Bacteria</taxon>
        <taxon>Pseudomonadati</taxon>
        <taxon>Pseudomonadota</taxon>
        <taxon>Betaproteobacteria</taxon>
        <taxon>Burkholderiales</taxon>
        <taxon>Burkholderiaceae</taxon>
        <taxon>Burkholderia</taxon>
        <taxon>pseudomallei group</taxon>
    </lineage>
</organism>
<evidence type="ECO:0000313" key="1">
    <source>
        <dbReference type="EMBL" id="ABN00417.2"/>
    </source>
</evidence>
<reference evidence="1 2" key="1">
    <citation type="submission" date="2007-01" db="EMBL/GenBank/DDBJ databases">
        <authorList>
            <person name="DeShazer D."/>
            <person name="Woods D.E."/>
            <person name="Nierman W.C."/>
        </authorList>
    </citation>
    <scope>NUCLEOTIDE SEQUENCE [LARGE SCALE GENOMIC DNA]</scope>
    <source>
        <strain evidence="1 2">NCTC 10229</strain>
    </source>
</reference>
<dbReference type="KEGG" id="bml:BMA10229_1135"/>
<evidence type="ECO:0000313" key="2">
    <source>
        <dbReference type="Proteomes" id="UP000002283"/>
    </source>
</evidence>
<proteinExistence type="predicted"/>
<protein>
    <submittedName>
        <fullName evidence="1">Uncharacterized protein</fullName>
    </submittedName>
</protein>
<dbReference type="AlphaFoldDB" id="A2RZ19"/>
<dbReference type="Proteomes" id="UP000002283">
    <property type="component" value="Chromosome II"/>
</dbReference>
<dbReference type="HOGENOM" id="CLU_1892248_0_0_4"/>
<name>A2RZ19_BURM9</name>
<accession>A2RZ19</accession>